<name>A0A177HL77_9ACTN</name>
<evidence type="ECO:0000313" key="1">
    <source>
        <dbReference type="EMBL" id="OAH11663.1"/>
    </source>
</evidence>
<dbReference type="AlphaFoldDB" id="A0A177HL77"/>
<comment type="caution">
    <text evidence="1">The sequence shown here is derived from an EMBL/GenBank/DDBJ whole genome shotgun (WGS) entry which is preliminary data.</text>
</comment>
<dbReference type="Proteomes" id="UP000077381">
    <property type="component" value="Unassembled WGS sequence"/>
</dbReference>
<gene>
    <name evidence="1" type="ORF">STSP_49990</name>
</gene>
<keyword evidence="2" id="KW-1185">Reference proteome</keyword>
<protein>
    <submittedName>
        <fullName evidence="1">Uncharacterized protein</fullName>
    </submittedName>
</protein>
<evidence type="ECO:0000313" key="2">
    <source>
        <dbReference type="Proteomes" id="UP000077381"/>
    </source>
</evidence>
<dbReference type="EMBL" id="LOHS01000104">
    <property type="protein sequence ID" value="OAH11663.1"/>
    <property type="molecule type" value="Genomic_DNA"/>
</dbReference>
<dbReference type="PATRIC" id="fig|1716141.3.peg.5252"/>
<sequence>MRGAVMHVAGDIRAAGDVRADERDKPTVQAPLCVTTLRATVRAALRPPVVEPDRNSPGRGAVRS</sequence>
<accession>A0A177HL77</accession>
<proteinExistence type="predicted"/>
<reference evidence="1 2" key="1">
    <citation type="submission" date="2015-12" db="EMBL/GenBank/DDBJ databases">
        <title>Genome sequence of Streptomyces sp. G25.</title>
        <authorList>
            <person name="Poehlein A."/>
            <person name="Roettig A."/>
            <person name="Hiessl S."/>
            <person name="Hauschild P."/>
            <person name="Schauer J."/>
            <person name="Madkour M.H."/>
            <person name="Al-Ansari A.M."/>
            <person name="Almakishah N.H."/>
            <person name="Steinbuechel A."/>
            <person name="Daniel R."/>
        </authorList>
    </citation>
    <scope>NUCLEOTIDE SEQUENCE [LARGE SCALE GENOMIC DNA]</scope>
    <source>
        <strain evidence="2">G25(2015)</strain>
    </source>
</reference>
<organism evidence="1 2">
    <name type="scientific">Streptomyces jeddahensis</name>
    <dbReference type="NCBI Taxonomy" id="1716141"/>
    <lineage>
        <taxon>Bacteria</taxon>
        <taxon>Bacillati</taxon>
        <taxon>Actinomycetota</taxon>
        <taxon>Actinomycetes</taxon>
        <taxon>Kitasatosporales</taxon>
        <taxon>Streptomycetaceae</taxon>
        <taxon>Streptomyces</taxon>
    </lineage>
</organism>